<protein>
    <submittedName>
        <fullName evidence="4">Uncharacterized protein</fullName>
    </submittedName>
</protein>
<reference evidence="4" key="1">
    <citation type="submission" date="2020-05" db="EMBL/GenBank/DDBJ databases">
        <authorList>
            <person name="Chiriac C."/>
            <person name="Salcher M."/>
            <person name="Ghai R."/>
            <person name="Kavagutti S V."/>
        </authorList>
    </citation>
    <scope>NUCLEOTIDE SEQUENCE</scope>
</reference>
<name>A0A6J5QYU8_9CAUD</name>
<evidence type="ECO:0000313" key="3">
    <source>
        <dbReference type="EMBL" id="CAB4177620.1"/>
    </source>
</evidence>
<sequence>MALADDILAVSTQRSNLLSALTADSVSPQPSYSVGGQSVSRGEWREALLRQVGELNKMAQILGPVEIRSQIY</sequence>
<evidence type="ECO:0000313" key="4">
    <source>
        <dbReference type="EMBL" id="CAB4187616.1"/>
    </source>
</evidence>
<gene>
    <name evidence="3" type="ORF">UFOVP1003_21</name>
    <name evidence="4" type="ORF">UFOVP1153_37</name>
    <name evidence="1" type="ORF">UFOVP493_37</name>
    <name evidence="2" type="ORF">UFOVP829_5</name>
</gene>
<dbReference type="EMBL" id="LR797104">
    <property type="protein sequence ID" value="CAB4187616.1"/>
    <property type="molecule type" value="Genomic_DNA"/>
</dbReference>
<evidence type="ECO:0000313" key="1">
    <source>
        <dbReference type="EMBL" id="CAB4146824.1"/>
    </source>
</evidence>
<dbReference type="EMBL" id="LR796951">
    <property type="protein sequence ID" value="CAB4177620.1"/>
    <property type="molecule type" value="Genomic_DNA"/>
</dbReference>
<accession>A0A6J5QYU8</accession>
<evidence type="ECO:0000313" key="2">
    <source>
        <dbReference type="EMBL" id="CAB4164163.1"/>
    </source>
</evidence>
<dbReference type="EMBL" id="LR796473">
    <property type="protein sequence ID" value="CAB4146824.1"/>
    <property type="molecule type" value="Genomic_DNA"/>
</dbReference>
<organism evidence="4">
    <name type="scientific">uncultured Caudovirales phage</name>
    <dbReference type="NCBI Taxonomy" id="2100421"/>
    <lineage>
        <taxon>Viruses</taxon>
        <taxon>Duplodnaviria</taxon>
        <taxon>Heunggongvirae</taxon>
        <taxon>Uroviricota</taxon>
        <taxon>Caudoviricetes</taxon>
        <taxon>Peduoviridae</taxon>
        <taxon>Maltschvirus</taxon>
        <taxon>Maltschvirus maltsch</taxon>
    </lineage>
</organism>
<dbReference type="EMBL" id="LR796764">
    <property type="protein sequence ID" value="CAB4164163.1"/>
    <property type="molecule type" value="Genomic_DNA"/>
</dbReference>
<proteinExistence type="predicted"/>